<evidence type="ECO:0000313" key="2">
    <source>
        <dbReference type="EMBL" id="PRQ36339.1"/>
    </source>
</evidence>
<feature type="transmembrane region" description="Helical" evidence="1">
    <location>
        <begin position="24"/>
        <end position="45"/>
    </location>
</feature>
<reference evidence="2 3" key="1">
    <citation type="journal article" date="2018" name="Nat. Genet.">
        <title>The Rosa genome provides new insights in the design of modern roses.</title>
        <authorList>
            <person name="Bendahmane M."/>
        </authorList>
    </citation>
    <scope>NUCLEOTIDE SEQUENCE [LARGE SCALE GENOMIC DNA]</scope>
    <source>
        <strain evidence="3">cv. Old Blush</strain>
    </source>
</reference>
<keyword evidence="3" id="KW-1185">Reference proteome</keyword>
<dbReference type="EMBL" id="PDCK01000042">
    <property type="protein sequence ID" value="PRQ36339.1"/>
    <property type="molecule type" value="Genomic_DNA"/>
</dbReference>
<protein>
    <submittedName>
        <fullName evidence="2">Uncharacterized protein</fullName>
    </submittedName>
</protein>
<gene>
    <name evidence="2" type="ORF">RchiOBHm_Chr4g0390361</name>
</gene>
<comment type="caution">
    <text evidence="2">The sequence shown here is derived from an EMBL/GenBank/DDBJ whole genome shotgun (WGS) entry which is preliminary data.</text>
</comment>
<keyword evidence="1" id="KW-1133">Transmembrane helix</keyword>
<dbReference type="Gramene" id="PRQ36339">
    <property type="protein sequence ID" value="PRQ36339"/>
    <property type="gene ID" value="RchiOBHm_Chr4g0390361"/>
</dbReference>
<proteinExistence type="predicted"/>
<dbReference type="AlphaFoldDB" id="A0A2P6QQ72"/>
<keyword evidence="1" id="KW-0472">Membrane</keyword>
<keyword evidence="1" id="KW-0812">Transmembrane</keyword>
<evidence type="ECO:0000256" key="1">
    <source>
        <dbReference type="SAM" id="Phobius"/>
    </source>
</evidence>
<sequence>MPDVETDVAAAGVPKKRTFKKFSLNFCLFLLIFAYVVTFDVGTLYEVNLPYC</sequence>
<evidence type="ECO:0000313" key="3">
    <source>
        <dbReference type="Proteomes" id="UP000238479"/>
    </source>
</evidence>
<organism evidence="2 3">
    <name type="scientific">Rosa chinensis</name>
    <name type="common">China rose</name>
    <dbReference type="NCBI Taxonomy" id="74649"/>
    <lineage>
        <taxon>Eukaryota</taxon>
        <taxon>Viridiplantae</taxon>
        <taxon>Streptophyta</taxon>
        <taxon>Embryophyta</taxon>
        <taxon>Tracheophyta</taxon>
        <taxon>Spermatophyta</taxon>
        <taxon>Magnoliopsida</taxon>
        <taxon>eudicotyledons</taxon>
        <taxon>Gunneridae</taxon>
        <taxon>Pentapetalae</taxon>
        <taxon>rosids</taxon>
        <taxon>fabids</taxon>
        <taxon>Rosales</taxon>
        <taxon>Rosaceae</taxon>
        <taxon>Rosoideae</taxon>
        <taxon>Rosoideae incertae sedis</taxon>
        <taxon>Rosa</taxon>
    </lineage>
</organism>
<name>A0A2P6QQ72_ROSCH</name>
<accession>A0A2P6QQ72</accession>
<dbReference type="Proteomes" id="UP000238479">
    <property type="component" value="Chromosome 4"/>
</dbReference>